<dbReference type="PANTHER" id="PTHR40088:SF1">
    <property type="entry name" value="PECTATE LYASE PEL9"/>
    <property type="match status" value="1"/>
</dbReference>
<evidence type="ECO:0000256" key="9">
    <source>
        <dbReference type="SAM" id="Phobius"/>
    </source>
</evidence>
<evidence type="ECO:0000256" key="2">
    <source>
        <dbReference type="ARBA" id="ARBA00004613"/>
    </source>
</evidence>
<keyword evidence="3" id="KW-0964">Secreted</keyword>
<dbReference type="InterPro" id="IPR011050">
    <property type="entry name" value="Pectin_lyase_fold/virulence"/>
</dbReference>
<gene>
    <name evidence="11" type="ORF">ACHKAR_00320</name>
</gene>
<dbReference type="RefSeq" id="WP_395415699.1">
    <property type="nucleotide sequence ID" value="NZ_JBIPKE010000005.1"/>
</dbReference>
<dbReference type="InterPro" id="IPR012334">
    <property type="entry name" value="Pectin_lyas_fold"/>
</dbReference>
<evidence type="ECO:0000313" key="11">
    <source>
        <dbReference type="EMBL" id="MFH6981855.1"/>
    </source>
</evidence>
<evidence type="ECO:0000256" key="8">
    <source>
        <dbReference type="ARBA" id="ARBA00038263"/>
    </source>
</evidence>
<dbReference type="Pfam" id="PF02368">
    <property type="entry name" value="Big_2"/>
    <property type="match status" value="2"/>
</dbReference>
<proteinExistence type="inferred from homology"/>
<evidence type="ECO:0000313" key="12">
    <source>
        <dbReference type="Proteomes" id="UP001610063"/>
    </source>
</evidence>
<feature type="domain" description="BIG2" evidence="10">
    <location>
        <begin position="38"/>
        <end position="113"/>
    </location>
</feature>
<keyword evidence="5" id="KW-0732">Signal</keyword>
<evidence type="ECO:0000256" key="4">
    <source>
        <dbReference type="ARBA" id="ARBA00022723"/>
    </source>
</evidence>
<feature type="domain" description="BIG2" evidence="10">
    <location>
        <begin position="126"/>
        <end position="201"/>
    </location>
</feature>
<dbReference type="PANTHER" id="PTHR40088">
    <property type="entry name" value="PECTATE LYASE (EUROFUNG)"/>
    <property type="match status" value="1"/>
</dbReference>
<keyword evidence="9" id="KW-0472">Membrane</keyword>
<keyword evidence="9" id="KW-0812">Transmembrane</keyword>
<dbReference type="InterPro" id="IPR003343">
    <property type="entry name" value="Big_2"/>
</dbReference>
<feature type="transmembrane region" description="Helical" evidence="9">
    <location>
        <begin position="7"/>
        <end position="26"/>
    </location>
</feature>
<sequence>MDIERGIVVDSGFIVGLLLGLLVIFVSCKENEEPLQILVSHISIKGDFIEDGETSQLTAVILPANASNQMVEWKVSNESVATISENGLLTAVSNGVVTVTASAKDGSGVTTQKSFNVSGIMSPVVLVEHISITGNNITDGRSQAFSAEILPINANNQTVVWSVSDETLANISASGVLTPIKNGSVTVRASATDASGIVGEKTVSISGVLEGTDGTIVGTAEDILNAIVNANPGDKIYIRGGTYTFSTKINLSRDGAEGNLISLIAHPQDTERPKFDFSSMAENSGNRGLQLSGDYWYVKGIDVFGAGDNGMFISGNYNLIEFCTFSENADTGLQIGNGASHNTVLNCDSFYNADSSIENADGFACKLDAGDGNKFIGCRAWQNLDDGWDGYLRGADNITTTYVNCWAFKNGMLKDGTIGGGDGNGFKTGGSDDKLLKHNALYTNCIAAGNIVDGFDHNSNRGTVIMYNCSAHSNGRNINFGSSNIASSLTIKNSLSFAGGSGDSYQATATDITNNSWQDGLEASAIDFVSIDLDALSAPRKADGSLPDVQYLHLQSDSDLIDKGVDVGLDYSGSAPDLGAFEHK</sequence>
<evidence type="ECO:0000256" key="5">
    <source>
        <dbReference type="ARBA" id="ARBA00022729"/>
    </source>
</evidence>
<evidence type="ECO:0000256" key="7">
    <source>
        <dbReference type="ARBA" id="ARBA00023239"/>
    </source>
</evidence>
<dbReference type="SUPFAM" id="SSF51126">
    <property type="entry name" value="Pectin lyase-like"/>
    <property type="match status" value="1"/>
</dbReference>
<reference evidence="11 12" key="1">
    <citation type="journal article" date="2013" name="Int. J. Syst. Evol. Microbiol.">
        <title>Marinoscillum luteum sp. nov., isolated from marine sediment.</title>
        <authorList>
            <person name="Cha I.T."/>
            <person name="Park S.J."/>
            <person name="Kim S.J."/>
            <person name="Kim J.G."/>
            <person name="Jung M.Y."/>
            <person name="Shin K.S."/>
            <person name="Kwon K.K."/>
            <person name="Yang S.H."/>
            <person name="Seo Y.S."/>
            <person name="Rhee S.K."/>
        </authorList>
    </citation>
    <scope>NUCLEOTIDE SEQUENCE [LARGE SCALE GENOMIC DNA]</scope>
    <source>
        <strain evidence="11 12">KCTC 23939</strain>
    </source>
</reference>
<keyword evidence="7" id="KW-0456">Lyase</keyword>
<name>A0ABW7N365_9BACT</name>
<dbReference type="InterPro" id="IPR052052">
    <property type="entry name" value="Polysaccharide_Lyase_9"/>
</dbReference>
<dbReference type="EMBL" id="JBIPKE010000005">
    <property type="protein sequence ID" value="MFH6981855.1"/>
    <property type="molecule type" value="Genomic_DNA"/>
</dbReference>
<dbReference type="InterPro" id="IPR053868">
    <property type="entry name" value="Pel9A-like_beta_helix"/>
</dbReference>
<comment type="subcellular location">
    <subcellularLocation>
        <location evidence="2">Secreted</location>
    </subcellularLocation>
</comment>
<comment type="caution">
    <text evidence="11">The sequence shown here is derived from an EMBL/GenBank/DDBJ whole genome shotgun (WGS) entry which is preliminary data.</text>
</comment>
<keyword evidence="4" id="KW-0479">Metal-binding</keyword>
<comment type="similarity">
    <text evidence="8">Belongs to the polysaccharide lyase 9 family.</text>
</comment>
<evidence type="ECO:0000259" key="10">
    <source>
        <dbReference type="SMART" id="SM00635"/>
    </source>
</evidence>
<evidence type="ECO:0000256" key="1">
    <source>
        <dbReference type="ARBA" id="ARBA00001913"/>
    </source>
</evidence>
<accession>A0ABW7N365</accession>
<dbReference type="SMART" id="SM00635">
    <property type="entry name" value="BID_2"/>
    <property type="match status" value="2"/>
</dbReference>
<keyword evidence="12" id="KW-1185">Reference proteome</keyword>
<comment type="cofactor">
    <cofactor evidence="1">
        <name>Ca(2+)</name>
        <dbReference type="ChEBI" id="CHEBI:29108"/>
    </cofactor>
</comment>
<organism evidence="11 12">
    <name type="scientific">Marinoscillum luteum</name>
    <dbReference type="NCBI Taxonomy" id="861051"/>
    <lineage>
        <taxon>Bacteria</taxon>
        <taxon>Pseudomonadati</taxon>
        <taxon>Bacteroidota</taxon>
        <taxon>Cytophagia</taxon>
        <taxon>Cytophagales</taxon>
        <taxon>Reichenbachiellaceae</taxon>
        <taxon>Marinoscillum</taxon>
    </lineage>
</organism>
<protein>
    <submittedName>
        <fullName evidence="11">Ig-like domain-containing protein</fullName>
    </submittedName>
</protein>
<dbReference type="InterPro" id="IPR008964">
    <property type="entry name" value="Invasin/intimin_cell_adhesion"/>
</dbReference>
<evidence type="ECO:0000256" key="3">
    <source>
        <dbReference type="ARBA" id="ARBA00022525"/>
    </source>
</evidence>
<dbReference type="Gene3D" id="2.160.20.10">
    <property type="entry name" value="Single-stranded right-handed beta-helix, Pectin lyase-like"/>
    <property type="match status" value="1"/>
</dbReference>
<keyword evidence="6" id="KW-0106">Calcium</keyword>
<dbReference type="PROSITE" id="PS51257">
    <property type="entry name" value="PROKAR_LIPOPROTEIN"/>
    <property type="match status" value="1"/>
</dbReference>
<dbReference type="SUPFAM" id="SSF49373">
    <property type="entry name" value="Invasin/intimin cell-adhesion fragments"/>
    <property type="match status" value="2"/>
</dbReference>
<dbReference type="Proteomes" id="UP001610063">
    <property type="component" value="Unassembled WGS sequence"/>
</dbReference>
<keyword evidence="9" id="KW-1133">Transmembrane helix</keyword>
<evidence type="ECO:0000256" key="6">
    <source>
        <dbReference type="ARBA" id="ARBA00022837"/>
    </source>
</evidence>
<dbReference type="Gene3D" id="2.60.40.1080">
    <property type="match status" value="2"/>
</dbReference>
<dbReference type="Pfam" id="PF22842">
    <property type="entry name" value="Pel9A-like_beta_helix"/>
    <property type="match status" value="1"/>
</dbReference>